<accession>A0A0G0TVE5</accession>
<dbReference type="Proteomes" id="UP000034301">
    <property type="component" value="Unassembled WGS sequence"/>
</dbReference>
<gene>
    <name evidence="1" type="ORF">UT78_C0019G0027</name>
</gene>
<dbReference type="AlphaFoldDB" id="A0A0G0TVE5"/>
<evidence type="ECO:0000313" key="1">
    <source>
        <dbReference type="EMBL" id="KKR41882.1"/>
    </source>
</evidence>
<dbReference type="EMBL" id="LBYC01000019">
    <property type="protein sequence ID" value="KKR41882.1"/>
    <property type="molecule type" value="Genomic_DNA"/>
</dbReference>
<name>A0A0G0TVE5_9BACT</name>
<sequence>MTEGGPKNTTGGNLIEWKERRKTLEYQKRVVSILRKDLVRALIPNFSDKIKEEIDLDEDSSMEEILEQIGLSVQEVKTSLDISELETIGDVRAYCREKRIDQKVITRRIAMIEKNWENISAHLESGKVWNDGWVIEFLEEPSEKPTKPEQIN</sequence>
<reference evidence="1 2" key="1">
    <citation type="journal article" date="2015" name="Nature">
        <title>rRNA introns, odd ribosomes, and small enigmatic genomes across a large radiation of phyla.</title>
        <authorList>
            <person name="Brown C.T."/>
            <person name="Hug L.A."/>
            <person name="Thomas B.C."/>
            <person name="Sharon I."/>
            <person name="Castelle C.J."/>
            <person name="Singh A."/>
            <person name="Wilkins M.J."/>
            <person name="Williams K.H."/>
            <person name="Banfield J.F."/>
        </authorList>
    </citation>
    <scope>NUCLEOTIDE SEQUENCE [LARGE SCALE GENOMIC DNA]</scope>
</reference>
<protein>
    <submittedName>
        <fullName evidence="1">Uncharacterized protein</fullName>
    </submittedName>
</protein>
<comment type="caution">
    <text evidence="1">The sequence shown here is derived from an EMBL/GenBank/DDBJ whole genome shotgun (WGS) entry which is preliminary data.</text>
</comment>
<proteinExistence type="predicted"/>
<evidence type="ECO:0000313" key="2">
    <source>
        <dbReference type="Proteomes" id="UP000034301"/>
    </source>
</evidence>
<organism evidence="1 2">
    <name type="scientific">Candidatus Nomurabacteria bacterium GW2011_GWF2_40_12</name>
    <dbReference type="NCBI Taxonomy" id="1618776"/>
    <lineage>
        <taxon>Bacteria</taxon>
        <taxon>Candidatus Nomuraibacteriota</taxon>
    </lineage>
</organism>